<accession>A0ABU9BZS7</accession>
<gene>
    <name evidence="1" type="ORF">AACH06_26355</name>
</gene>
<evidence type="ECO:0000313" key="2">
    <source>
        <dbReference type="Proteomes" id="UP001371218"/>
    </source>
</evidence>
<evidence type="ECO:0008006" key="3">
    <source>
        <dbReference type="Google" id="ProtNLM"/>
    </source>
</evidence>
<proteinExistence type="predicted"/>
<dbReference type="RefSeq" id="WP_341428794.1">
    <property type="nucleotide sequence ID" value="NZ_JBBUTG010000028.1"/>
</dbReference>
<dbReference type="Gene3D" id="1.10.3680.10">
    <property type="entry name" value="TerB-like"/>
    <property type="match status" value="1"/>
</dbReference>
<dbReference type="CDD" id="cd07177">
    <property type="entry name" value="terB_like"/>
    <property type="match status" value="1"/>
</dbReference>
<evidence type="ECO:0000313" key="1">
    <source>
        <dbReference type="EMBL" id="MEK8034365.1"/>
    </source>
</evidence>
<dbReference type="EMBL" id="JBBUTG010000028">
    <property type="protein sequence ID" value="MEK8034365.1"/>
    <property type="molecule type" value="Genomic_DNA"/>
</dbReference>
<sequence>MSIQNDTLTPAQVSALAASMLAVAHVDGVQPAEEALIRKFYSESAGAGLPAFEQIGHTHAQAGELLAAAGGDADFAEQLVLMCFMTGYADGHLSDAEREFVLGLARQASVSEARAGELLQQVKDTLIGSLAHLPDAESVAALSKSL</sequence>
<name>A0ABU9BZS7_9BURK</name>
<reference evidence="1 2" key="1">
    <citation type="submission" date="2024-04" db="EMBL/GenBank/DDBJ databases">
        <title>Novel species of the genus Ideonella isolated from streams.</title>
        <authorList>
            <person name="Lu H."/>
        </authorList>
    </citation>
    <scope>NUCLEOTIDE SEQUENCE [LARGE SCALE GENOMIC DNA]</scope>
    <source>
        <strain evidence="1 2">DXS29W</strain>
    </source>
</reference>
<organism evidence="1 2">
    <name type="scientific">Ideonella lacteola</name>
    <dbReference type="NCBI Taxonomy" id="2984193"/>
    <lineage>
        <taxon>Bacteria</taxon>
        <taxon>Pseudomonadati</taxon>
        <taxon>Pseudomonadota</taxon>
        <taxon>Betaproteobacteria</taxon>
        <taxon>Burkholderiales</taxon>
        <taxon>Sphaerotilaceae</taxon>
        <taxon>Ideonella</taxon>
    </lineage>
</organism>
<keyword evidence="2" id="KW-1185">Reference proteome</keyword>
<dbReference type="InterPro" id="IPR029024">
    <property type="entry name" value="TerB-like"/>
</dbReference>
<protein>
    <recommendedName>
        <fullName evidence="3">Co-chaperone DjlA N-terminal domain-containing protein</fullName>
    </recommendedName>
</protein>
<dbReference type="Proteomes" id="UP001371218">
    <property type="component" value="Unassembled WGS sequence"/>
</dbReference>
<comment type="caution">
    <text evidence="1">The sequence shown here is derived from an EMBL/GenBank/DDBJ whole genome shotgun (WGS) entry which is preliminary data.</text>
</comment>
<dbReference type="SUPFAM" id="SSF158682">
    <property type="entry name" value="TerB-like"/>
    <property type="match status" value="1"/>
</dbReference>